<dbReference type="EMBL" id="CT573071">
    <property type="protein sequence ID" value="CAJ74021.1"/>
    <property type="molecule type" value="Genomic_DNA"/>
</dbReference>
<accession>Q1Q1Y8</accession>
<organism evidence="1">
    <name type="scientific">Kuenenia stuttgartiensis</name>
    <dbReference type="NCBI Taxonomy" id="174633"/>
    <lineage>
        <taxon>Bacteria</taxon>
        <taxon>Pseudomonadati</taxon>
        <taxon>Planctomycetota</taxon>
        <taxon>Candidatus Brocadiia</taxon>
        <taxon>Candidatus Brocadiales</taxon>
        <taxon>Candidatus Brocadiaceae</taxon>
        <taxon>Candidatus Kuenenia</taxon>
    </lineage>
</organism>
<reference evidence="1" key="2">
    <citation type="submission" date="2006-01" db="EMBL/GenBank/DDBJ databases">
        <authorList>
            <person name="Genoscope"/>
        </authorList>
    </citation>
    <scope>NUCLEOTIDE SEQUENCE</scope>
</reference>
<sequence length="56" mass="6649">MPNNTLGIIFFSDYGKPVKQRKDKPLYICFFCKICRKSNTARKHCDLRDYTGKEKM</sequence>
<evidence type="ECO:0000313" key="2">
    <source>
        <dbReference type="EMBL" id="QII11053.1"/>
    </source>
</evidence>
<dbReference type="EMBL" id="CP049055">
    <property type="protein sequence ID" value="QII11053.1"/>
    <property type="molecule type" value="Genomic_DNA"/>
</dbReference>
<proteinExistence type="predicted"/>
<protein>
    <submittedName>
        <fullName evidence="1">Uncharacterized protein</fullName>
    </submittedName>
</protein>
<dbReference type="Proteomes" id="UP000501926">
    <property type="component" value="Chromosome"/>
</dbReference>
<evidence type="ECO:0000313" key="3">
    <source>
        <dbReference type="Proteomes" id="UP000501926"/>
    </source>
</evidence>
<dbReference type="AlphaFoldDB" id="Q1Q1Y8"/>
<name>Q1Q1Y8_KUEST</name>
<evidence type="ECO:0000313" key="1">
    <source>
        <dbReference type="EMBL" id="CAJ74021.1"/>
    </source>
</evidence>
<reference evidence="1" key="1">
    <citation type="journal article" date="2006" name="Nature">
        <title>Deciphering the evolution and metabolism of an anammox bacterium from a community genome.</title>
        <authorList>
            <person name="Strous M."/>
            <person name="Pelletier E."/>
            <person name="Mangenot S."/>
            <person name="Rattei T."/>
            <person name="Lehner A."/>
            <person name="Taylor M.W."/>
            <person name="Horn M."/>
            <person name="Daims H."/>
            <person name="Bartol-Mavel D."/>
            <person name="Wincker P."/>
            <person name="Barbe V."/>
            <person name="Fonknechten N."/>
            <person name="Vallenet D."/>
            <person name="Segurens B."/>
            <person name="Schenowitz-Truong C."/>
            <person name="Medigue C."/>
            <person name="Collingro A."/>
            <person name="Snel B."/>
            <person name="Dutilh B.E."/>
            <person name="OpDenCamp H.J.M."/>
            <person name="vanDerDrift C."/>
            <person name="Cirpus I."/>
            <person name="vanDePas-Schoonen K.T."/>
            <person name="Harhangi H.R."/>
            <person name="vanNiftrik L."/>
            <person name="Schmid M."/>
            <person name="Keltjens J."/>
            <person name="vanDeVossenberg J."/>
            <person name="Kartal B."/>
            <person name="Meier H."/>
            <person name="Frishman D."/>
            <person name="Huynen M.A."/>
            <person name="Mewes H."/>
            <person name="Weissenbach J."/>
            <person name="Jetten M.S.M."/>
            <person name="Wagner M."/>
            <person name="LePaslier D."/>
        </authorList>
    </citation>
    <scope>NUCLEOTIDE SEQUENCE</scope>
</reference>
<reference evidence="2 3" key="3">
    <citation type="submission" date="2020-02" db="EMBL/GenBank/DDBJ databases">
        <title>Newly sequenced genome of strain CSTR1 showed variability in Candidatus Kuenenia stuttgartiensis genomes.</title>
        <authorList>
            <person name="Ding C."/>
            <person name="Adrian L."/>
        </authorList>
    </citation>
    <scope>NUCLEOTIDE SEQUENCE [LARGE SCALE GENOMIC DNA]</scope>
    <source>
        <strain evidence="2 3">CSTR1</strain>
    </source>
</reference>
<gene>
    <name evidence="2" type="ORF">KsCSTR_16740</name>
    <name evidence="1" type="ORF">kuste3261</name>
</gene>